<feature type="domain" description="DUF403" evidence="1">
    <location>
        <begin position="1"/>
        <end position="307"/>
    </location>
</feature>
<dbReference type="InterPro" id="IPR051680">
    <property type="entry name" value="ATP-dep_Glu-Cys_Ligase-2"/>
</dbReference>
<dbReference type="EMBL" id="JAAMOW010000005">
    <property type="protein sequence ID" value="NGY05180.1"/>
    <property type="molecule type" value="Genomic_DNA"/>
</dbReference>
<dbReference type="InterPro" id="IPR007296">
    <property type="entry name" value="DUF403"/>
</dbReference>
<evidence type="ECO:0000259" key="1">
    <source>
        <dbReference type="Pfam" id="PF04168"/>
    </source>
</evidence>
<comment type="caution">
    <text evidence="2">The sequence shown here is derived from an EMBL/GenBank/DDBJ whole genome shotgun (WGS) entry which is preliminary data.</text>
</comment>
<dbReference type="AlphaFoldDB" id="A0A6M2BS71"/>
<evidence type="ECO:0000313" key="3">
    <source>
        <dbReference type="Proteomes" id="UP000472676"/>
    </source>
</evidence>
<evidence type="ECO:0000313" key="2">
    <source>
        <dbReference type="EMBL" id="NGY05180.1"/>
    </source>
</evidence>
<dbReference type="Proteomes" id="UP000472676">
    <property type="component" value="Unassembled WGS sequence"/>
</dbReference>
<proteinExistence type="predicted"/>
<dbReference type="Pfam" id="PF04168">
    <property type="entry name" value="Alpha-E"/>
    <property type="match status" value="1"/>
</dbReference>
<reference evidence="2 3" key="1">
    <citation type="journal article" date="2014" name="Int. J. Syst. Evol. Microbiol.">
        <title>Solimonas terrae sp. nov., isolated from soil.</title>
        <authorList>
            <person name="Kim S.J."/>
            <person name="Moon J.Y."/>
            <person name="Weon H.Y."/>
            <person name="Ahn J.H."/>
            <person name="Chen W.M."/>
            <person name="Kwon S.W."/>
        </authorList>
    </citation>
    <scope>NUCLEOTIDE SEQUENCE [LARGE SCALE GENOMIC DNA]</scope>
    <source>
        <strain evidence="2 3">KIS83-12</strain>
    </source>
</reference>
<name>A0A6M2BS71_9GAMM</name>
<keyword evidence="3" id="KW-1185">Reference proteome</keyword>
<dbReference type="PANTHER" id="PTHR34595:SF7">
    <property type="entry name" value="SLL1039 PROTEIN"/>
    <property type="match status" value="1"/>
</dbReference>
<gene>
    <name evidence="2" type="ORF">G7Y85_10405</name>
</gene>
<organism evidence="2 3">
    <name type="scientific">Solimonas terrae</name>
    <dbReference type="NCBI Taxonomy" id="1396819"/>
    <lineage>
        <taxon>Bacteria</taxon>
        <taxon>Pseudomonadati</taxon>
        <taxon>Pseudomonadota</taxon>
        <taxon>Gammaproteobacteria</taxon>
        <taxon>Nevskiales</taxon>
        <taxon>Nevskiaceae</taxon>
        <taxon>Solimonas</taxon>
    </lineage>
</organism>
<dbReference type="PANTHER" id="PTHR34595">
    <property type="entry name" value="BLR5612 PROTEIN"/>
    <property type="match status" value="1"/>
</dbReference>
<sequence>MLSRVAENLYWLGRYIVRAENTARLISVHSHLLLDLPRGMKLGWSPLVDILGANQLFAERYGDEWSEANVVRFLITDAEHGSSVAASISAAREILRTVRDSTPRDAWEQINGLHLFLQEKGERHLPRAQRQTGLDRVTDAMLLMRGVLGANMSHDVGYQFMRIGMSLEQADMTTRIIDVRTVDLIQSKTDELRPFQHIQWMSVLRSLMAYQAYRRHEKIRVSGPAVLRFLLQDRGFPRSVTFNLNALANALPRLPAYRGSERSIDRVRALIQDASFDRLLERGLHEWLDEVQIGLGKTHEALSCSYFQPAPSTVSTQSQSQRR</sequence>
<dbReference type="RefSeq" id="WP_166256071.1">
    <property type="nucleotide sequence ID" value="NZ_JAAMOW010000005.1"/>
</dbReference>
<protein>
    <submittedName>
        <fullName evidence="2">Alpha-E domain-containing protein</fullName>
    </submittedName>
</protein>
<accession>A0A6M2BS71</accession>